<dbReference type="PANTHER" id="PTHR23259">
    <property type="entry name" value="RIDDLE"/>
    <property type="match status" value="1"/>
</dbReference>
<dbReference type="GeneID" id="105264079"/>
<dbReference type="Pfam" id="PF01826">
    <property type="entry name" value="TIL"/>
    <property type="match status" value="3"/>
</dbReference>
<evidence type="ECO:0000256" key="1">
    <source>
        <dbReference type="ARBA" id="ARBA00007611"/>
    </source>
</evidence>
<feature type="signal peptide" evidence="5">
    <location>
        <begin position="1"/>
        <end position="17"/>
    </location>
</feature>
<dbReference type="GO" id="GO:0030414">
    <property type="term" value="F:peptidase inhibitor activity"/>
    <property type="evidence" value="ECO:0007669"/>
    <property type="project" value="UniProtKB-KW"/>
</dbReference>
<evidence type="ECO:0000313" key="9">
    <source>
        <dbReference type="RefSeq" id="XP_011298965.1"/>
    </source>
</evidence>
<dbReference type="InterPro" id="IPR002919">
    <property type="entry name" value="TIL_dom"/>
</dbReference>
<dbReference type="CDD" id="cd19941">
    <property type="entry name" value="TIL"/>
    <property type="match status" value="3"/>
</dbReference>
<keyword evidence="8" id="KW-1185">Reference proteome</keyword>
<accession>A0A0C9QMF5</accession>
<evidence type="ECO:0000256" key="2">
    <source>
        <dbReference type="ARBA" id="ARBA00022690"/>
    </source>
</evidence>
<dbReference type="Proteomes" id="UP000694866">
    <property type="component" value="Unplaced"/>
</dbReference>
<accession>A0A9R1SXJ3</accession>
<comment type="similarity">
    <text evidence="1">Belongs to the serine protease inhibitor-like (TIL domain-containing) family.</text>
</comment>
<gene>
    <name evidence="7" type="primary">AMCI_0</name>
    <name evidence="9" type="synonym">LOC105264079</name>
    <name evidence="7" type="ORF">g.15766</name>
</gene>
<evidence type="ECO:0000313" key="7">
    <source>
        <dbReference type="EMBL" id="JAG71539.1"/>
    </source>
</evidence>
<dbReference type="RefSeq" id="XP_011298965.1">
    <property type="nucleotide sequence ID" value="XM_011300663.1"/>
</dbReference>
<reference evidence="7" key="1">
    <citation type="submission" date="2015-01" db="EMBL/GenBank/DDBJ databases">
        <title>Transcriptome Assembly of Fopius arisanus.</title>
        <authorList>
            <person name="Geib S."/>
        </authorList>
    </citation>
    <scope>NUCLEOTIDE SEQUENCE</scope>
</reference>
<evidence type="ECO:0000259" key="6">
    <source>
        <dbReference type="Pfam" id="PF01826"/>
    </source>
</evidence>
<proteinExistence type="inferred from homology"/>
<feature type="compositionally biased region" description="Low complexity" evidence="4">
    <location>
        <begin position="32"/>
        <end position="41"/>
    </location>
</feature>
<organism evidence="7">
    <name type="scientific">Fopius arisanus</name>
    <dbReference type="NCBI Taxonomy" id="64838"/>
    <lineage>
        <taxon>Eukaryota</taxon>
        <taxon>Metazoa</taxon>
        <taxon>Ecdysozoa</taxon>
        <taxon>Arthropoda</taxon>
        <taxon>Hexapoda</taxon>
        <taxon>Insecta</taxon>
        <taxon>Pterygota</taxon>
        <taxon>Neoptera</taxon>
        <taxon>Endopterygota</taxon>
        <taxon>Hymenoptera</taxon>
        <taxon>Apocrita</taxon>
        <taxon>Ichneumonoidea</taxon>
        <taxon>Braconidae</taxon>
        <taxon>Opiinae</taxon>
        <taxon>Fopius</taxon>
    </lineage>
</organism>
<dbReference type="KEGG" id="fas:105264079"/>
<evidence type="ECO:0000313" key="8">
    <source>
        <dbReference type="Proteomes" id="UP000694866"/>
    </source>
</evidence>
<keyword evidence="5" id="KW-0732">Signal</keyword>
<dbReference type="AlphaFoldDB" id="A0A0C9QMF5"/>
<evidence type="ECO:0000256" key="4">
    <source>
        <dbReference type="SAM" id="MobiDB-lite"/>
    </source>
</evidence>
<reference evidence="9" key="2">
    <citation type="submission" date="2025-04" db="UniProtKB">
        <authorList>
            <consortium name="RefSeq"/>
        </authorList>
    </citation>
    <scope>IDENTIFICATION</scope>
</reference>
<evidence type="ECO:0000256" key="5">
    <source>
        <dbReference type="SAM" id="SignalP"/>
    </source>
</evidence>
<evidence type="ECO:0000256" key="3">
    <source>
        <dbReference type="ARBA" id="ARBA00023157"/>
    </source>
</evidence>
<feature type="domain" description="TIL" evidence="6">
    <location>
        <begin position="186"/>
        <end position="238"/>
    </location>
</feature>
<dbReference type="Gene3D" id="2.10.25.10">
    <property type="entry name" value="Laminin"/>
    <property type="match status" value="3"/>
</dbReference>
<dbReference type="InterPro" id="IPR036084">
    <property type="entry name" value="Ser_inhib-like_sf"/>
</dbReference>
<feature type="domain" description="TIL" evidence="6">
    <location>
        <begin position="56"/>
        <end position="107"/>
    </location>
</feature>
<dbReference type="InterPro" id="IPR051368">
    <property type="entry name" value="SerProtInhib-TIL_Domain"/>
</dbReference>
<feature type="chain" id="PRO_5044541500" evidence="5">
    <location>
        <begin position="18"/>
        <end position="246"/>
    </location>
</feature>
<dbReference type="SUPFAM" id="SSF57567">
    <property type="entry name" value="Serine protease inhibitors"/>
    <property type="match status" value="3"/>
</dbReference>
<keyword evidence="2" id="KW-0646">Protease inhibitor</keyword>
<dbReference type="PANTHER" id="PTHR23259:SF70">
    <property type="entry name" value="ACCESSORY GLAND PROTEIN ACP62F-RELATED"/>
    <property type="match status" value="1"/>
</dbReference>
<feature type="domain" description="TIL" evidence="6">
    <location>
        <begin position="123"/>
        <end position="174"/>
    </location>
</feature>
<keyword evidence="3" id="KW-1015">Disulfide bond</keyword>
<name>A0A0C9QMF5_9HYME</name>
<sequence length="246" mass="26789">MMRPLNLVFVVIVVVQALNFVSVQTSTESEDSSGSNSSEVSHPGPRCTARCTGGPHDKCTLCGTVCPLTCDRPEIRACTKQCAVNVCRCEEGYVRNADGQCVKPRQCPRREPGCTRRCTGGPHDRCTLCGSACPRTCDRPNPTICTLQCLVNVCECERGYVRNDHGQCVRPNQCPPLCTRRCFGGPHDHCTLCGSACPLTCARPYRGICTEQCLVNVCECASGYVRGLDGQCIRQDQCPQVVDSFL</sequence>
<dbReference type="OrthoDB" id="7695409at2759"/>
<dbReference type="EMBL" id="GBYB01001772">
    <property type="protein sequence ID" value="JAG71539.1"/>
    <property type="molecule type" value="Transcribed_RNA"/>
</dbReference>
<feature type="region of interest" description="Disordered" evidence="4">
    <location>
        <begin position="26"/>
        <end position="45"/>
    </location>
</feature>
<protein>
    <submittedName>
        <fullName evidence="7">AMCI_0 protein</fullName>
    </submittedName>
    <submittedName>
        <fullName evidence="9">SCO-spondin</fullName>
    </submittedName>
</protein>